<reference evidence="1 2" key="1">
    <citation type="submission" date="2021-04" db="EMBL/GenBank/DDBJ databases">
        <authorList>
            <person name="Rakotoarivonina H."/>
        </authorList>
    </citation>
    <scope>NUCLEOTIDE SEQUENCE [LARGE SCALE GENOMIC DNA]</scope>
    <source>
        <strain evidence="1 2">XE</strain>
    </source>
</reference>
<keyword evidence="2" id="KW-1185">Reference proteome</keyword>
<dbReference type="InterPro" id="IPR036388">
    <property type="entry name" value="WH-like_DNA-bd_sf"/>
</dbReference>
<dbReference type="InterPro" id="IPR036390">
    <property type="entry name" value="WH_DNA-bd_sf"/>
</dbReference>
<evidence type="ECO:0000313" key="1">
    <source>
        <dbReference type="EMBL" id="CAG5080631.1"/>
    </source>
</evidence>
<dbReference type="Proteomes" id="UP000681526">
    <property type="component" value="Unassembled WGS sequence"/>
</dbReference>
<gene>
    <name evidence="1" type="primary">txxe782-ywnA</name>
    <name evidence="1" type="ORF">TXXE_04335</name>
</gene>
<protein>
    <submittedName>
        <fullName evidence="1">HTH-type transcriptional regulator ywnA</fullName>
    </submittedName>
</protein>
<evidence type="ECO:0000313" key="2">
    <source>
        <dbReference type="Proteomes" id="UP000681526"/>
    </source>
</evidence>
<dbReference type="PANTHER" id="PTHR33221:SF15">
    <property type="entry name" value="HTH-TYPE TRANSCRIPTIONAL REGULATOR YWGB-RELATED"/>
    <property type="match status" value="1"/>
</dbReference>
<dbReference type="Gene3D" id="1.10.10.10">
    <property type="entry name" value="Winged helix-like DNA-binding domain superfamily/Winged helix DNA-binding domain"/>
    <property type="match status" value="1"/>
</dbReference>
<dbReference type="InterPro" id="IPR000944">
    <property type="entry name" value="Tscrpt_reg_Rrf2"/>
</dbReference>
<accession>A0ABN7RQ79</accession>
<dbReference type="Pfam" id="PF02082">
    <property type="entry name" value="Rrf2"/>
    <property type="match status" value="1"/>
</dbReference>
<sequence>MAVVSRYTVALHILTWMAQVARKNPDSVTSNQIAASVNTNPVFIRRVLSLLRNAGLVTVQHGAGAGWNLAKSPDEITLRDVYEAVEQHPLFELHHSEPNPACPIGRGIRPALREFYEKAELAMKQELSRATIADVLDKTMSDPSNRRLS</sequence>
<name>A0ABN7RQ79_THEXY</name>
<comment type="caution">
    <text evidence="1">The sequence shown here is derived from an EMBL/GenBank/DDBJ whole genome shotgun (WGS) entry which is preliminary data.</text>
</comment>
<dbReference type="PANTHER" id="PTHR33221">
    <property type="entry name" value="WINGED HELIX-TURN-HELIX TRANSCRIPTIONAL REGULATOR, RRF2 FAMILY"/>
    <property type="match status" value="1"/>
</dbReference>
<dbReference type="EMBL" id="CAJRAY010000019">
    <property type="protein sequence ID" value="CAG5080631.1"/>
    <property type="molecule type" value="Genomic_DNA"/>
</dbReference>
<dbReference type="SUPFAM" id="SSF46785">
    <property type="entry name" value="Winged helix' DNA-binding domain"/>
    <property type="match status" value="1"/>
</dbReference>
<organism evidence="1 2">
    <name type="scientific">Thermobacillus xylanilyticus</name>
    <dbReference type="NCBI Taxonomy" id="76633"/>
    <lineage>
        <taxon>Bacteria</taxon>
        <taxon>Bacillati</taxon>
        <taxon>Bacillota</taxon>
        <taxon>Bacilli</taxon>
        <taxon>Bacillales</taxon>
        <taxon>Paenibacillaceae</taxon>
        <taxon>Thermobacillus</taxon>
    </lineage>
</organism>
<proteinExistence type="predicted"/>
<dbReference type="PROSITE" id="PS51197">
    <property type="entry name" value="HTH_RRF2_2"/>
    <property type="match status" value="1"/>
</dbReference>
<dbReference type="RefSeq" id="WP_213483633.1">
    <property type="nucleotide sequence ID" value="NZ_CAJRAY010000019.1"/>
</dbReference>